<gene>
    <name evidence="1" type="ORF">SPHA_29054</name>
</gene>
<keyword evidence="2" id="KW-1185">Reference proteome</keyword>
<accession>A0A812C625</accession>
<evidence type="ECO:0000313" key="1">
    <source>
        <dbReference type="EMBL" id="CAE1254593.1"/>
    </source>
</evidence>
<dbReference type="AlphaFoldDB" id="A0A812C625"/>
<evidence type="ECO:0000313" key="2">
    <source>
        <dbReference type="Proteomes" id="UP000597762"/>
    </source>
</evidence>
<organism evidence="1 2">
    <name type="scientific">Acanthosepion pharaonis</name>
    <name type="common">Pharaoh cuttlefish</name>
    <name type="synonym">Sepia pharaonis</name>
    <dbReference type="NCBI Taxonomy" id="158019"/>
    <lineage>
        <taxon>Eukaryota</taxon>
        <taxon>Metazoa</taxon>
        <taxon>Spiralia</taxon>
        <taxon>Lophotrochozoa</taxon>
        <taxon>Mollusca</taxon>
        <taxon>Cephalopoda</taxon>
        <taxon>Coleoidea</taxon>
        <taxon>Decapodiformes</taxon>
        <taxon>Sepiida</taxon>
        <taxon>Sepiina</taxon>
        <taxon>Sepiidae</taxon>
        <taxon>Acanthosepion</taxon>
    </lineage>
</organism>
<sequence length="174" mass="19099">MASLLPLYPEGDALALYTEMEEKGQRDVDQIEARLKEAFTDDAFSARRRLCFLLSTPACSPFFLSVGNKVLCLSLMKIEAEAFPPPPYRGPVEANSPPLVQLLLSWGRPASAAVWRHPCLGRPASAAVWRHPCLGRSASAAVWRHPPCFGCPFSCQQDIPDGIRSSGQNFCPNI</sequence>
<name>A0A812C625_ACAPH</name>
<dbReference type="Proteomes" id="UP000597762">
    <property type="component" value="Unassembled WGS sequence"/>
</dbReference>
<protein>
    <submittedName>
        <fullName evidence="1">Uncharacterized protein</fullName>
    </submittedName>
</protein>
<comment type="caution">
    <text evidence="1">The sequence shown here is derived from an EMBL/GenBank/DDBJ whole genome shotgun (WGS) entry which is preliminary data.</text>
</comment>
<reference evidence="1" key="1">
    <citation type="submission" date="2021-01" db="EMBL/GenBank/DDBJ databases">
        <authorList>
            <person name="Li R."/>
            <person name="Bekaert M."/>
        </authorList>
    </citation>
    <scope>NUCLEOTIDE SEQUENCE</scope>
    <source>
        <strain evidence="1">Farmed</strain>
    </source>
</reference>
<proteinExistence type="predicted"/>
<dbReference type="EMBL" id="CAHIKZ030001148">
    <property type="protein sequence ID" value="CAE1254593.1"/>
    <property type="molecule type" value="Genomic_DNA"/>
</dbReference>